<dbReference type="Pfam" id="PF00167">
    <property type="entry name" value="FGF"/>
    <property type="match status" value="1"/>
</dbReference>
<dbReference type="SMR" id="A0A2Z4HI83"/>
<evidence type="ECO:0000313" key="3">
    <source>
        <dbReference type="EMBL" id="AWW14485.1"/>
    </source>
</evidence>
<dbReference type="Gene3D" id="2.80.10.50">
    <property type="match status" value="1"/>
</dbReference>
<dbReference type="EMBL" id="MH261376">
    <property type="protein sequence ID" value="AWW14485.1"/>
    <property type="molecule type" value="Genomic_DNA"/>
</dbReference>
<dbReference type="KEGG" id="vg:65101603"/>
<dbReference type="GeneID" id="65101603"/>
<dbReference type="SMART" id="SM00442">
    <property type="entry name" value="FGF"/>
    <property type="match status" value="1"/>
</dbReference>
<feature type="region of interest" description="Disordered" evidence="2">
    <location>
        <begin position="200"/>
        <end position="221"/>
    </location>
</feature>
<keyword evidence="4" id="KW-1185">Reference proteome</keyword>
<feature type="region of interest" description="Disordered" evidence="2">
    <location>
        <begin position="279"/>
        <end position="298"/>
    </location>
</feature>
<proteinExistence type="inferred from homology"/>
<evidence type="ECO:0000256" key="2">
    <source>
        <dbReference type="SAM" id="MobiDB-lite"/>
    </source>
</evidence>
<reference evidence="3 4" key="1">
    <citation type="journal article" date="2018" name="Sci. Rep.">
        <title>Comprehensive analysis of single molecule sequencing-derived complete genome and whole transcriptome of Hyposidra talaca nuclear polyhedrosis virus.</title>
        <authorList>
            <person name="Nguyen T.T."/>
            <person name="Suryamohan K."/>
            <person name="Kuriakose B."/>
            <person name="Janakiraman V."/>
            <person name="Reichelt M."/>
            <person name="Chaudhuri S."/>
            <person name="Guillory J."/>
            <person name="Divakaran N."/>
            <person name="Rabins P.E."/>
            <person name="Goel R."/>
            <person name="Deka B."/>
            <person name="Sarkar S."/>
            <person name="Ekka P."/>
            <person name="Tsai Y.C."/>
            <person name="Vargas D."/>
            <person name="Santhosh S."/>
            <person name="Mohan S."/>
            <person name="Chin C.S."/>
            <person name="Korlach J."/>
            <person name="Thomas G."/>
            <person name="Babu A."/>
            <person name="Seshagiri S."/>
        </authorList>
    </citation>
    <scope>NUCLEOTIDE SEQUENCE [LARGE SCALE GENOMIC DNA]</scope>
    <source>
        <strain evidence="3 4">HytaNPVIndia001</strain>
    </source>
</reference>
<protein>
    <submittedName>
        <fullName evidence="3">Egf</fullName>
    </submittedName>
</protein>
<evidence type="ECO:0000313" key="4">
    <source>
        <dbReference type="Proteomes" id="UP000501125"/>
    </source>
</evidence>
<dbReference type="GO" id="GO:0008083">
    <property type="term" value="F:growth factor activity"/>
    <property type="evidence" value="ECO:0007669"/>
    <property type="project" value="InterPro"/>
</dbReference>
<name>A0A2Z4HI83_9ABAC</name>
<evidence type="ECO:0000256" key="1">
    <source>
        <dbReference type="ARBA" id="ARBA00007936"/>
    </source>
</evidence>
<sequence>MIFANYNFMLTMLLALAESASIYDMRVGTESKVQFFINNKLLRLNGDKMISASEISDAESVWQRFAIKTEIVIRHVQSCRFMCINDCGIVYSASIPNKECLWTETMPDGVYYSYYYRKTGKRRMYFAINLEGKTRRIVLPDKQKIGKFAVQTSVTLRTWEAAEPRVSCPPVLTFAANLTIKPKNTCRTEKIKRQTKLETTNNIPDPMSTVEVERGDSNINSNDDVDYTNLLDDELVVVTMPTLDLREKKLTTLFVSGAVDKNLYSVDNQPEIEVMIMNEDEDQEEENKKEKSSSVEIDNEFIMDNESQTDKLVAELLKKTKNITVDQNSTFIQVNTFTFQNCNFVKTEN</sequence>
<dbReference type="SUPFAM" id="SSF50353">
    <property type="entry name" value="Cytokine"/>
    <property type="match status" value="1"/>
</dbReference>
<gene>
    <name evidence="3" type="primary">egf</name>
    <name evidence="3" type="ORF">HytaNPV_gp125</name>
</gene>
<dbReference type="InterPro" id="IPR002209">
    <property type="entry name" value="Fibroblast_GF_fam"/>
</dbReference>
<accession>A0A2Z4HI83</accession>
<comment type="similarity">
    <text evidence="1">Belongs to the heparin-binding growth factors family.</text>
</comment>
<dbReference type="Proteomes" id="UP000501125">
    <property type="component" value="Chromosome"/>
</dbReference>
<organism evidence="3 4">
    <name type="scientific">Hyposidra talaca nucleopolyhedrovirus</name>
    <dbReference type="NCBI Taxonomy" id="1070315"/>
    <lineage>
        <taxon>Viruses</taxon>
        <taxon>Viruses incertae sedis</taxon>
        <taxon>Naldaviricetes</taxon>
        <taxon>Lefavirales</taxon>
        <taxon>Baculoviridae</taxon>
        <taxon>Alphabaculovirus</taxon>
        <taxon>Alphabaculovirus hytalacae</taxon>
    </lineage>
</organism>
<dbReference type="RefSeq" id="YP_010086392.1">
    <property type="nucleotide sequence ID" value="NC_055453.1"/>
</dbReference>
<dbReference type="CDD" id="cd23311">
    <property type="entry name" value="beta-trefoil_FGF_Bnl-like"/>
    <property type="match status" value="1"/>
</dbReference>
<dbReference type="InterPro" id="IPR008996">
    <property type="entry name" value="IL1/FGF"/>
</dbReference>